<dbReference type="GO" id="GO:0003824">
    <property type="term" value="F:catalytic activity"/>
    <property type="evidence" value="ECO:0007669"/>
    <property type="project" value="InterPro"/>
</dbReference>
<dbReference type="Pfam" id="PF03372">
    <property type="entry name" value="Exo_endo_phos"/>
    <property type="match status" value="1"/>
</dbReference>
<name>A0A9D5BZQ8_9LILI</name>
<organism evidence="2 3">
    <name type="scientific">Dioscorea zingiberensis</name>
    <dbReference type="NCBI Taxonomy" id="325984"/>
    <lineage>
        <taxon>Eukaryota</taxon>
        <taxon>Viridiplantae</taxon>
        <taxon>Streptophyta</taxon>
        <taxon>Embryophyta</taxon>
        <taxon>Tracheophyta</taxon>
        <taxon>Spermatophyta</taxon>
        <taxon>Magnoliopsida</taxon>
        <taxon>Liliopsida</taxon>
        <taxon>Dioscoreales</taxon>
        <taxon>Dioscoreaceae</taxon>
        <taxon>Dioscorea</taxon>
    </lineage>
</organism>
<dbReference type="Proteomes" id="UP001085076">
    <property type="component" value="Miscellaneous, Linkage group lg09"/>
</dbReference>
<reference evidence="2" key="2">
    <citation type="journal article" date="2022" name="Hortic Res">
        <title>The genome of Dioscorea zingiberensis sheds light on the biosynthesis, origin and evolution of the medicinally important diosgenin saponins.</title>
        <authorList>
            <person name="Li Y."/>
            <person name="Tan C."/>
            <person name="Li Z."/>
            <person name="Guo J."/>
            <person name="Li S."/>
            <person name="Chen X."/>
            <person name="Wang C."/>
            <person name="Dai X."/>
            <person name="Yang H."/>
            <person name="Song W."/>
            <person name="Hou L."/>
            <person name="Xu J."/>
            <person name="Tong Z."/>
            <person name="Xu A."/>
            <person name="Yuan X."/>
            <person name="Wang W."/>
            <person name="Yang Q."/>
            <person name="Chen L."/>
            <person name="Sun Z."/>
            <person name="Wang K."/>
            <person name="Pan B."/>
            <person name="Chen J."/>
            <person name="Bao Y."/>
            <person name="Liu F."/>
            <person name="Qi X."/>
            <person name="Gang D.R."/>
            <person name="Wen J."/>
            <person name="Li J."/>
        </authorList>
    </citation>
    <scope>NUCLEOTIDE SEQUENCE</scope>
    <source>
        <strain evidence="2">Dzin_1.0</strain>
    </source>
</reference>
<evidence type="ECO:0000313" key="3">
    <source>
        <dbReference type="Proteomes" id="UP001085076"/>
    </source>
</evidence>
<dbReference type="EMBL" id="JAGGNH010000009">
    <property type="protein sequence ID" value="KAJ0964027.1"/>
    <property type="molecule type" value="Genomic_DNA"/>
</dbReference>
<accession>A0A9D5BZQ8</accession>
<gene>
    <name evidence="2" type="ORF">J5N97_029149</name>
</gene>
<evidence type="ECO:0000259" key="1">
    <source>
        <dbReference type="Pfam" id="PF03372"/>
    </source>
</evidence>
<keyword evidence="3" id="KW-1185">Reference proteome</keyword>
<protein>
    <recommendedName>
        <fullName evidence="1">Endonuclease/exonuclease/phosphatase domain-containing protein</fullName>
    </recommendedName>
</protein>
<dbReference type="PANTHER" id="PTHR35218:SF7">
    <property type="entry name" value="ENDONUCLEASE_EXONUCLEASE_PHOSPHATASE"/>
    <property type="match status" value="1"/>
</dbReference>
<dbReference type="OrthoDB" id="785361at2759"/>
<evidence type="ECO:0000313" key="2">
    <source>
        <dbReference type="EMBL" id="KAJ0964027.1"/>
    </source>
</evidence>
<dbReference type="InterPro" id="IPR005135">
    <property type="entry name" value="Endo/exonuclease/phosphatase"/>
</dbReference>
<dbReference type="Gene3D" id="3.60.10.10">
    <property type="entry name" value="Endonuclease/exonuclease/phosphatase"/>
    <property type="match status" value="1"/>
</dbReference>
<dbReference type="PANTHER" id="PTHR35218">
    <property type="entry name" value="RNASE H DOMAIN-CONTAINING PROTEIN"/>
    <property type="match status" value="1"/>
</dbReference>
<dbReference type="InterPro" id="IPR036691">
    <property type="entry name" value="Endo/exonu/phosph_ase_sf"/>
</dbReference>
<comment type="caution">
    <text evidence="2">The sequence shown here is derived from an EMBL/GenBank/DDBJ whole genome shotgun (WGS) entry which is preliminary data.</text>
</comment>
<proteinExistence type="predicted"/>
<dbReference type="AlphaFoldDB" id="A0A9D5BZQ8"/>
<sequence>MDLVKVLCWNCRGSSGPKTIGRIRTLMHNHNPDIICLVETRADEHRAMVFCKKFSKSWRWAAIPARGMSGGIITLWKQRVGQVTPIATSHYALHLILSFEKPEEWIVTVIYSSDHISLQKTLWHDLFVLATLNLPWILMGDFNTILNPDEHRGGSYNYYSTKSRVFNDFISQNQLCDLGFYDTPFTWYNNQRGLARRWAS</sequence>
<dbReference type="SUPFAM" id="SSF56219">
    <property type="entry name" value="DNase I-like"/>
    <property type="match status" value="1"/>
</dbReference>
<feature type="domain" description="Endonuclease/exonuclease/phosphatase" evidence="1">
    <location>
        <begin position="8"/>
        <end position="192"/>
    </location>
</feature>
<reference evidence="2" key="1">
    <citation type="submission" date="2021-03" db="EMBL/GenBank/DDBJ databases">
        <authorList>
            <person name="Li Z."/>
            <person name="Yang C."/>
        </authorList>
    </citation>
    <scope>NUCLEOTIDE SEQUENCE</scope>
    <source>
        <strain evidence="2">Dzin_1.0</strain>
        <tissue evidence="2">Leaf</tissue>
    </source>
</reference>